<evidence type="ECO:0000313" key="2">
    <source>
        <dbReference type="EMBL" id="OCH94258.1"/>
    </source>
</evidence>
<feature type="region of interest" description="Disordered" evidence="1">
    <location>
        <begin position="1"/>
        <end position="44"/>
    </location>
</feature>
<dbReference type="OrthoDB" id="5597211at2759"/>
<dbReference type="AlphaFoldDB" id="A0A8E2DR45"/>
<protein>
    <submittedName>
        <fullName evidence="2">Uncharacterized protein</fullName>
    </submittedName>
</protein>
<gene>
    <name evidence="2" type="ORF">OBBRIDRAFT_747875</name>
</gene>
<evidence type="ECO:0000256" key="1">
    <source>
        <dbReference type="SAM" id="MobiDB-lite"/>
    </source>
</evidence>
<evidence type="ECO:0000313" key="3">
    <source>
        <dbReference type="Proteomes" id="UP000250043"/>
    </source>
</evidence>
<proteinExistence type="predicted"/>
<accession>A0A8E2DR45</accession>
<keyword evidence="3" id="KW-1185">Reference proteome</keyword>
<sequence length="181" mass="20834">MSATSALRQALRRTCSQRRHASSSIPKPSRLPRKTEPLAHSPLPPEKMRALVNLYHQTDSFITPENLSDRIDQAFVFSRDERPMNEIHEKSYHQLDSELNKQRGQPRIGEAALDHVDRTSAIWSESRSSRARQVMEALYGLEKGGNPGLEMLEDEAERIRRQTQEDFPELQEHTARPPRSK</sequence>
<name>A0A8E2DR45_9APHY</name>
<dbReference type="EMBL" id="KV722345">
    <property type="protein sequence ID" value="OCH94258.1"/>
    <property type="molecule type" value="Genomic_DNA"/>
</dbReference>
<reference evidence="2 3" key="1">
    <citation type="submission" date="2016-07" db="EMBL/GenBank/DDBJ databases">
        <title>Draft genome of the white-rot fungus Obba rivulosa 3A-2.</title>
        <authorList>
            <consortium name="DOE Joint Genome Institute"/>
            <person name="Miettinen O."/>
            <person name="Riley R."/>
            <person name="Acob R."/>
            <person name="Barry K."/>
            <person name="Cullen D."/>
            <person name="De Vries R."/>
            <person name="Hainaut M."/>
            <person name="Hatakka A."/>
            <person name="Henrissat B."/>
            <person name="Hilden K."/>
            <person name="Kuo R."/>
            <person name="Labutti K."/>
            <person name="Lipzen A."/>
            <person name="Makela M.R."/>
            <person name="Sandor L."/>
            <person name="Spatafora J.W."/>
            <person name="Grigoriev I.V."/>
            <person name="Hibbett D.S."/>
        </authorList>
    </citation>
    <scope>NUCLEOTIDE SEQUENCE [LARGE SCALE GENOMIC DNA]</scope>
    <source>
        <strain evidence="2 3">3A-2</strain>
    </source>
</reference>
<feature type="region of interest" description="Disordered" evidence="1">
    <location>
        <begin position="143"/>
        <end position="181"/>
    </location>
</feature>
<dbReference type="Proteomes" id="UP000250043">
    <property type="component" value="Unassembled WGS sequence"/>
</dbReference>
<feature type="compositionally biased region" description="Basic and acidic residues" evidence="1">
    <location>
        <begin position="157"/>
        <end position="175"/>
    </location>
</feature>
<organism evidence="2 3">
    <name type="scientific">Obba rivulosa</name>
    <dbReference type="NCBI Taxonomy" id="1052685"/>
    <lineage>
        <taxon>Eukaryota</taxon>
        <taxon>Fungi</taxon>
        <taxon>Dikarya</taxon>
        <taxon>Basidiomycota</taxon>
        <taxon>Agaricomycotina</taxon>
        <taxon>Agaricomycetes</taxon>
        <taxon>Polyporales</taxon>
        <taxon>Gelatoporiaceae</taxon>
        <taxon>Obba</taxon>
    </lineage>
</organism>